<reference evidence="2" key="1">
    <citation type="journal article" date="2020" name="bioRxiv">
        <title>Comparative genomics of Chlamydomonas.</title>
        <authorList>
            <person name="Craig R.J."/>
            <person name="Hasan A.R."/>
            <person name="Ness R.W."/>
            <person name="Keightley P.D."/>
        </authorList>
    </citation>
    <scope>NUCLEOTIDE SEQUENCE</scope>
    <source>
        <strain evidence="2">CCAP 11/70</strain>
    </source>
</reference>
<evidence type="ECO:0000313" key="2">
    <source>
        <dbReference type="EMBL" id="KAG2492978.1"/>
    </source>
</evidence>
<accession>A0A835XZ77</accession>
<sequence>MASTAARKASTATVAGAPSWKDQLHELIAEIKAWKGPISGVQAMGLVLRVAEAVREWEQAPIAEVGGHVRAVRLESIGGDQEAADKRLLEVLRCSKLLRVRLATYTRTVTCLLGRGPEAAADGMYCLPVHSMDQPIYLEEDEATLDSCVHPQTRQPATLPAELSPERLGRRVLGTKGQLRQARAARTPRDLEVLWGPHEDLLLEEWVPEHGCQGCKLTFRYTLAVFWPRSHERTLPCAGGLDPTVRLLEELLGQRPAAAAAVQGAQDPGRARAVVVKPYHRGPVRRSQAPEGPSQGPQRALAGPQRAQKGVQALAYLVLRAALDMAAAGGGSRPTSGAGGEGECVQPIPRLIRLLGAPEGRRLGGREEPATCALLLEAMERVGGIPDAQALAEASAALVDPGYDNSLRRLVRRSAGSDLGSCLHLATSELLAGFLRKRIARALLKRAAGSSGCVQTASVSDVGRLAALVLTGEPPWREHAQAVTAAILKSGLHQAHITCVLEEPAVAQALEARQPRALAFAAAALEAMEDLHTRIPAPAPPVSGVKTTFPDVGARARRAHQERERLIAKLRAWQ</sequence>
<keyword evidence="3" id="KW-1185">Reference proteome</keyword>
<dbReference type="Proteomes" id="UP000612055">
    <property type="component" value="Unassembled WGS sequence"/>
</dbReference>
<gene>
    <name evidence="2" type="ORF">HYH03_008883</name>
</gene>
<proteinExistence type="predicted"/>
<comment type="caution">
    <text evidence="2">The sequence shown here is derived from an EMBL/GenBank/DDBJ whole genome shotgun (WGS) entry which is preliminary data.</text>
</comment>
<feature type="region of interest" description="Disordered" evidence="1">
    <location>
        <begin position="279"/>
        <end position="305"/>
    </location>
</feature>
<organism evidence="2 3">
    <name type="scientific">Edaphochlamys debaryana</name>
    <dbReference type="NCBI Taxonomy" id="47281"/>
    <lineage>
        <taxon>Eukaryota</taxon>
        <taxon>Viridiplantae</taxon>
        <taxon>Chlorophyta</taxon>
        <taxon>core chlorophytes</taxon>
        <taxon>Chlorophyceae</taxon>
        <taxon>CS clade</taxon>
        <taxon>Chlamydomonadales</taxon>
        <taxon>Chlamydomonadales incertae sedis</taxon>
        <taxon>Edaphochlamys</taxon>
    </lineage>
</organism>
<dbReference type="AlphaFoldDB" id="A0A835XZ77"/>
<evidence type="ECO:0000256" key="1">
    <source>
        <dbReference type="SAM" id="MobiDB-lite"/>
    </source>
</evidence>
<dbReference type="EMBL" id="JAEHOE010000041">
    <property type="protein sequence ID" value="KAG2492978.1"/>
    <property type="molecule type" value="Genomic_DNA"/>
</dbReference>
<protein>
    <submittedName>
        <fullName evidence="2">Uncharacterized protein</fullName>
    </submittedName>
</protein>
<evidence type="ECO:0000313" key="3">
    <source>
        <dbReference type="Proteomes" id="UP000612055"/>
    </source>
</evidence>
<name>A0A835XZ77_9CHLO</name>